<dbReference type="EMBL" id="KZ824794">
    <property type="protein sequence ID" value="RAH81678.1"/>
    <property type="molecule type" value="Genomic_DNA"/>
</dbReference>
<sequence length="178" mass="20119">MPSKEGRQACRTTQQHNKEYSNCPRIVYNRLDHELQLALSNHTVTITLLPAQHLPGPLSPLRSQRSSPPSQRIDMRPSNEMPSLTINSASSVWACGRPSPCHDTFDVVIHRFQYGNDTKIRHSLTRSHILYCTCTQHNKVSISPEIASALRHRQPPIPQTPPFNRATSRPESQAIVFP</sequence>
<dbReference type="RefSeq" id="XP_025527572.1">
    <property type="nucleotide sequence ID" value="XM_025677833.1"/>
</dbReference>
<feature type="region of interest" description="Disordered" evidence="1">
    <location>
        <begin position="56"/>
        <end position="79"/>
    </location>
</feature>
<evidence type="ECO:0000313" key="2">
    <source>
        <dbReference type="EMBL" id="RAH81678.1"/>
    </source>
</evidence>
<feature type="compositionally biased region" description="Low complexity" evidence="1">
    <location>
        <begin position="56"/>
        <end position="72"/>
    </location>
</feature>
<accession>A0A8T8X0L9</accession>
<proteinExistence type="predicted"/>
<keyword evidence="3" id="KW-1185">Reference proteome</keyword>
<feature type="region of interest" description="Disordered" evidence="1">
    <location>
        <begin position="153"/>
        <end position="178"/>
    </location>
</feature>
<reference evidence="2 3" key="1">
    <citation type="submission" date="2018-02" db="EMBL/GenBank/DDBJ databases">
        <title>The genomes of Aspergillus section Nigri reveals drivers in fungal speciation.</title>
        <authorList>
            <consortium name="DOE Joint Genome Institute"/>
            <person name="Vesth T.C."/>
            <person name="Nybo J."/>
            <person name="Theobald S."/>
            <person name="Brandl J."/>
            <person name="Frisvad J.C."/>
            <person name="Nielsen K.F."/>
            <person name="Lyhne E.K."/>
            <person name="Kogle M.E."/>
            <person name="Kuo A."/>
            <person name="Riley R."/>
            <person name="Clum A."/>
            <person name="Nolan M."/>
            <person name="Lipzen A."/>
            <person name="Salamov A."/>
            <person name="Henrissat B."/>
            <person name="Wiebenga A."/>
            <person name="De vries R.P."/>
            <person name="Grigoriev I.V."/>
            <person name="Mortensen U.H."/>
            <person name="Andersen M.R."/>
            <person name="Baker S.E."/>
        </authorList>
    </citation>
    <scope>NUCLEOTIDE SEQUENCE [LARGE SCALE GENOMIC DNA]</scope>
    <source>
        <strain evidence="2 3">CBS 114.51</strain>
    </source>
</reference>
<dbReference type="AlphaFoldDB" id="A0A8T8X0L9"/>
<gene>
    <name evidence="2" type="ORF">BO86DRAFT_96461</name>
</gene>
<name>A0A8T8X0L9_ASPJA</name>
<dbReference type="Proteomes" id="UP000249497">
    <property type="component" value="Unassembled WGS sequence"/>
</dbReference>
<organism evidence="2 3">
    <name type="scientific">Aspergillus japonicus CBS 114.51</name>
    <dbReference type="NCBI Taxonomy" id="1448312"/>
    <lineage>
        <taxon>Eukaryota</taxon>
        <taxon>Fungi</taxon>
        <taxon>Dikarya</taxon>
        <taxon>Ascomycota</taxon>
        <taxon>Pezizomycotina</taxon>
        <taxon>Eurotiomycetes</taxon>
        <taxon>Eurotiomycetidae</taxon>
        <taxon>Eurotiales</taxon>
        <taxon>Aspergillaceae</taxon>
        <taxon>Aspergillus</taxon>
        <taxon>Aspergillus subgen. Circumdati</taxon>
    </lineage>
</organism>
<protein>
    <submittedName>
        <fullName evidence="2">Uncharacterized protein</fullName>
    </submittedName>
</protein>
<evidence type="ECO:0000256" key="1">
    <source>
        <dbReference type="SAM" id="MobiDB-lite"/>
    </source>
</evidence>
<evidence type="ECO:0000313" key="3">
    <source>
        <dbReference type="Proteomes" id="UP000249497"/>
    </source>
</evidence>
<dbReference type="GeneID" id="37181526"/>